<evidence type="ECO:0000313" key="7">
    <source>
        <dbReference type="EMBL" id="KAF1984312.1"/>
    </source>
</evidence>
<evidence type="ECO:0000259" key="6">
    <source>
        <dbReference type="PROSITE" id="PS51501"/>
    </source>
</evidence>
<dbReference type="GO" id="GO:0008270">
    <property type="term" value="F:zinc ion binding"/>
    <property type="evidence" value="ECO:0007669"/>
    <property type="project" value="UniProtKB-KW"/>
</dbReference>
<dbReference type="Proteomes" id="UP000800041">
    <property type="component" value="Unassembled WGS sequence"/>
</dbReference>
<evidence type="ECO:0000256" key="3">
    <source>
        <dbReference type="ARBA" id="ARBA00022833"/>
    </source>
</evidence>
<dbReference type="GO" id="GO:0030150">
    <property type="term" value="P:protein import into mitochondrial matrix"/>
    <property type="evidence" value="ECO:0007669"/>
    <property type="project" value="TreeGrafter"/>
</dbReference>
<evidence type="ECO:0000256" key="4">
    <source>
        <dbReference type="PROSITE-ProRule" id="PRU00834"/>
    </source>
</evidence>
<dbReference type="OrthoDB" id="512667at2759"/>
<sequence length="188" mass="21090">MSTTRPLTRFARLFERSFPQSSSPSGRLPISRFHQPCRQSLRPRLPQPLLSSRPFLQPQVRLESSVAVSQSHQASQESQQETPPPAYQMTFTCKKCDTRSSHRVTKQGYHKGTVLISCPGCKARHLMADHLKIFSDKSITIEDIMKSKGEVITKGTKVVGDVEFWEDGTVKSTQEVGETAIHPPSEKV</sequence>
<dbReference type="GO" id="GO:0050821">
    <property type="term" value="P:protein stabilization"/>
    <property type="evidence" value="ECO:0007669"/>
    <property type="project" value="TreeGrafter"/>
</dbReference>
<keyword evidence="2 4" id="KW-0863">Zinc-finger</keyword>
<evidence type="ECO:0000256" key="5">
    <source>
        <dbReference type="SAM" id="MobiDB-lite"/>
    </source>
</evidence>
<protein>
    <submittedName>
        <fullName evidence="7">Zf-DNL-domain-containing protein</fullName>
    </submittedName>
</protein>
<dbReference type="EMBL" id="ML977168">
    <property type="protein sequence ID" value="KAF1984312.1"/>
    <property type="molecule type" value="Genomic_DNA"/>
</dbReference>
<evidence type="ECO:0000313" key="8">
    <source>
        <dbReference type="Proteomes" id="UP000800041"/>
    </source>
</evidence>
<feature type="compositionally biased region" description="Low complexity" evidence="5">
    <location>
        <begin position="36"/>
        <end position="52"/>
    </location>
</feature>
<evidence type="ECO:0000256" key="1">
    <source>
        <dbReference type="ARBA" id="ARBA00022723"/>
    </source>
</evidence>
<gene>
    <name evidence="7" type="ORF">K402DRAFT_395669</name>
</gene>
<name>A0A6G1GU25_9PEZI</name>
<dbReference type="PANTHER" id="PTHR20922">
    <property type="entry name" value="DNL-TYPE ZINC FINGER PROTEIN"/>
    <property type="match status" value="1"/>
</dbReference>
<organism evidence="7 8">
    <name type="scientific">Aulographum hederae CBS 113979</name>
    <dbReference type="NCBI Taxonomy" id="1176131"/>
    <lineage>
        <taxon>Eukaryota</taxon>
        <taxon>Fungi</taxon>
        <taxon>Dikarya</taxon>
        <taxon>Ascomycota</taxon>
        <taxon>Pezizomycotina</taxon>
        <taxon>Dothideomycetes</taxon>
        <taxon>Pleosporomycetidae</taxon>
        <taxon>Aulographales</taxon>
        <taxon>Aulographaceae</taxon>
    </lineage>
</organism>
<dbReference type="PANTHER" id="PTHR20922:SF13">
    <property type="entry name" value="DNL-TYPE ZINC FINGER PROTEIN"/>
    <property type="match status" value="1"/>
</dbReference>
<reference evidence="7" key="1">
    <citation type="journal article" date="2020" name="Stud. Mycol.">
        <title>101 Dothideomycetes genomes: a test case for predicting lifestyles and emergence of pathogens.</title>
        <authorList>
            <person name="Haridas S."/>
            <person name="Albert R."/>
            <person name="Binder M."/>
            <person name="Bloem J."/>
            <person name="Labutti K."/>
            <person name="Salamov A."/>
            <person name="Andreopoulos B."/>
            <person name="Baker S."/>
            <person name="Barry K."/>
            <person name="Bills G."/>
            <person name="Bluhm B."/>
            <person name="Cannon C."/>
            <person name="Castanera R."/>
            <person name="Culley D."/>
            <person name="Daum C."/>
            <person name="Ezra D."/>
            <person name="Gonzalez J."/>
            <person name="Henrissat B."/>
            <person name="Kuo A."/>
            <person name="Liang C."/>
            <person name="Lipzen A."/>
            <person name="Lutzoni F."/>
            <person name="Magnuson J."/>
            <person name="Mondo S."/>
            <person name="Nolan M."/>
            <person name="Ohm R."/>
            <person name="Pangilinan J."/>
            <person name="Park H.-J."/>
            <person name="Ramirez L."/>
            <person name="Alfaro M."/>
            <person name="Sun H."/>
            <person name="Tritt A."/>
            <person name="Yoshinaga Y."/>
            <person name="Zwiers L.-H."/>
            <person name="Turgeon B."/>
            <person name="Goodwin S."/>
            <person name="Spatafora J."/>
            <person name="Crous P."/>
            <person name="Grigoriev I."/>
        </authorList>
    </citation>
    <scope>NUCLEOTIDE SEQUENCE</scope>
    <source>
        <strain evidence="7">CBS 113979</strain>
    </source>
</reference>
<feature type="region of interest" description="Disordered" evidence="5">
    <location>
        <begin position="15"/>
        <end position="52"/>
    </location>
</feature>
<keyword evidence="1" id="KW-0479">Metal-binding</keyword>
<evidence type="ECO:0000256" key="2">
    <source>
        <dbReference type="ARBA" id="ARBA00022771"/>
    </source>
</evidence>
<dbReference type="InterPro" id="IPR024158">
    <property type="entry name" value="Mt_import_TIM15"/>
</dbReference>
<dbReference type="PROSITE" id="PS51501">
    <property type="entry name" value="ZF_DNL"/>
    <property type="match status" value="1"/>
</dbReference>
<dbReference type="GO" id="GO:0005739">
    <property type="term" value="C:mitochondrion"/>
    <property type="evidence" value="ECO:0007669"/>
    <property type="project" value="TreeGrafter"/>
</dbReference>
<feature type="domain" description="DNL-type" evidence="6">
    <location>
        <begin position="82"/>
        <end position="177"/>
    </location>
</feature>
<dbReference type="Pfam" id="PF05180">
    <property type="entry name" value="zf-DNL"/>
    <property type="match status" value="1"/>
</dbReference>
<proteinExistence type="predicted"/>
<keyword evidence="8" id="KW-1185">Reference proteome</keyword>
<dbReference type="AlphaFoldDB" id="A0A6G1GU25"/>
<dbReference type="GO" id="GO:0006457">
    <property type="term" value="P:protein folding"/>
    <property type="evidence" value="ECO:0007669"/>
    <property type="project" value="TreeGrafter"/>
</dbReference>
<feature type="compositionally biased region" description="Low complexity" evidence="5">
    <location>
        <begin position="67"/>
        <end position="81"/>
    </location>
</feature>
<dbReference type="InterPro" id="IPR007853">
    <property type="entry name" value="Znf_DNL-typ"/>
</dbReference>
<dbReference type="GO" id="GO:0051087">
    <property type="term" value="F:protein-folding chaperone binding"/>
    <property type="evidence" value="ECO:0007669"/>
    <property type="project" value="TreeGrafter"/>
</dbReference>
<accession>A0A6G1GU25</accession>
<keyword evidence="3" id="KW-0862">Zinc</keyword>
<feature type="region of interest" description="Disordered" evidence="5">
    <location>
        <begin position="67"/>
        <end position="86"/>
    </location>
</feature>